<evidence type="ECO:0000313" key="2">
    <source>
        <dbReference type="Proteomes" id="UP000055024"/>
    </source>
</evidence>
<comment type="caution">
    <text evidence="1">The sequence shown here is derived from an EMBL/GenBank/DDBJ whole genome shotgun (WGS) entry which is preliminary data.</text>
</comment>
<name>A0A0V1EW10_9BILA</name>
<proteinExistence type="predicted"/>
<dbReference type="Proteomes" id="UP000055024">
    <property type="component" value="Unassembled WGS sequence"/>
</dbReference>
<sequence>MLDITDVSFTYGQIQPLLLTITFTNSGSVAANHFFA</sequence>
<organism evidence="1 2">
    <name type="scientific">Trichinella zimbabwensis</name>
    <dbReference type="NCBI Taxonomy" id="268475"/>
    <lineage>
        <taxon>Eukaryota</taxon>
        <taxon>Metazoa</taxon>
        <taxon>Ecdysozoa</taxon>
        <taxon>Nematoda</taxon>
        <taxon>Enoplea</taxon>
        <taxon>Dorylaimia</taxon>
        <taxon>Trichinellida</taxon>
        <taxon>Trichinellidae</taxon>
        <taxon>Trichinella</taxon>
    </lineage>
</organism>
<gene>
    <name evidence="1" type="ORF">T11_2200</name>
</gene>
<accession>A0A0V1EW10</accession>
<keyword evidence="2" id="KW-1185">Reference proteome</keyword>
<reference evidence="1 2" key="1">
    <citation type="submission" date="2015-01" db="EMBL/GenBank/DDBJ databases">
        <title>Evolution of Trichinella species and genotypes.</title>
        <authorList>
            <person name="Korhonen P.K."/>
            <person name="Edoardo P."/>
            <person name="Giuseppe L.R."/>
            <person name="Gasser R.B."/>
        </authorList>
    </citation>
    <scope>NUCLEOTIDE SEQUENCE [LARGE SCALE GENOMIC DNA]</scope>
    <source>
        <strain evidence="1">ISS1029</strain>
    </source>
</reference>
<dbReference type="EMBL" id="JYDP01007153">
    <property type="protein sequence ID" value="KRY77836.1"/>
    <property type="molecule type" value="Genomic_DNA"/>
</dbReference>
<protein>
    <submittedName>
        <fullName evidence="1">Uncharacterized protein</fullName>
    </submittedName>
</protein>
<evidence type="ECO:0000313" key="1">
    <source>
        <dbReference type="EMBL" id="KRY77836.1"/>
    </source>
</evidence>
<dbReference type="AlphaFoldDB" id="A0A0V1EW10"/>